<organism evidence="2 3">
    <name type="scientific">Neoarthrinium moseri</name>
    <dbReference type="NCBI Taxonomy" id="1658444"/>
    <lineage>
        <taxon>Eukaryota</taxon>
        <taxon>Fungi</taxon>
        <taxon>Dikarya</taxon>
        <taxon>Ascomycota</taxon>
        <taxon>Pezizomycotina</taxon>
        <taxon>Sordariomycetes</taxon>
        <taxon>Xylariomycetidae</taxon>
        <taxon>Amphisphaeriales</taxon>
        <taxon>Apiosporaceae</taxon>
        <taxon>Neoarthrinium</taxon>
    </lineage>
</organism>
<dbReference type="EMBL" id="JAFIMR010000007">
    <property type="protein sequence ID" value="KAI1876467.1"/>
    <property type="molecule type" value="Genomic_DNA"/>
</dbReference>
<sequence>MEYGVVPGSESSFVKYVGTRHLEQVRDNDSQDDALAIPPDAHKLHNEAPAHISSWTRWHRKLRPIQAFRVDNSFGTTDCSPLQRRPSITLSVDIWSHCKSEASCIVSLSEKAGSLLPAAPRPSATGVHARRSRTGGTESRNFDGDLVCAVMGQLGIISNQALWRVTAIVGSDLVVLFNAMGSDSSSS</sequence>
<accession>A0A9P9WRX0</accession>
<keyword evidence="3" id="KW-1185">Reference proteome</keyword>
<reference evidence="2" key="1">
    <citation type="submission" date="2021-03" db="EMBL/GenBank/DDBJ databases">
        <title>Revisited historic fungal species revealed as producer of novel bioactive compounds through whole genome sequencing and comparative genomics.</title>
        <authorList>
            <person name="Vignolle G.A."/>
            <person name="Hochenegger N."/>
            <person name="Mach R.L."/>
            <person name="Mach-Aigner A.R."/>
            <person name="Javad Rahimi M."/>
            <person name="Salim K.A."/>
            <person name="Chan C.M."/>
            <person name="Lim L.B.L."/>
            <person name="Cai F."/>
            <person name="Druzhinina I.S."/>
            <person name="U'Ren J.M."/>
            <person name="Derntl C."/>
        </authorList>
    </citation>
    <scope>NUCLEOTIDE SEQUENCE</scope>
    <source>
        <strain evidence="2">TUCIM 5799</strain>
    </source>
</reference>
<evidence type="ECO:0000256" key="1">
    <source>
        <dbReference type="SAM" id="MobiDB-lite"/>
    </source>
</evidence>
<dbReference type="Proteomes" id="UP000829685">
    <property type="component" value="Unassembled WGS sequence"/>
</dbReference>
<feature type="region of interest" description="Disordered" evidence="1">
    <location>
        <begin position="117"/>
        <end position="137"/>
    </location>
</feature>
<dbReference type="AlphaFoldDB" id="A0A9P9WRX0"/>
<comment type="caution">
    <text evidence="2">The sequence shown here is derived from an EMBL/GenBank/DDBJ whole genome shotgun (WGS) entry which is preliminary data.</text>
</comment>
<evidence type="ECO:0000313" key="3">
    <source>
        <dbReference type="Proteomes" id="UP000829685"/>
    </source>
</evidence>
<evidence type="ECO:0000313" key="2">
    <source>
        <dbReference type="EMBL" id="KAI1876467.1"/>
    </source>
</evidence>
<gene>
    <name evidence="2" type="ORF">JX265_003993</name>
</gene>
<proteinExistence type="predicted"/>
<name>A0A9P9WRX0_9PEZI</name>
<protein>
    <submittedName>
        <fullName evidence="2">Uncharacterized protein</fullName>
    </submittedName>
</protein>